<dbReference type="GO" id="GO:0120510">
    <property type="term" value="C:mitochondrial [4Fe-4S] assembly complex"/>
    <property type="evidence" value="ECO:0007669"/>
    <property type="project" value="UniProtKB-ARBA"/>
</dbReference>
<dbReference type="GO" id="GO:0051604">
    <property type="term" value="P:protein maturation"/>
    <property type="evidence" value="ECO:0000318"/>
    <property type="project" value="GO_Central"/>
</dbReference>
<sequence length="188" mass="19540">MLSRAALRAAALAERVVSGSLAQSASQAISGLQGVGLAGASAQWLQRGLAHAWAGSSAPVLRLFSSAASPELQQEAQGLVIHPSAAARLRELQAEKPGEPLVLRIEVEGGGCSGFQYKFKLDGAVQEGDVVYETEGGRVACDTISLEFLRGATLEFEDTLMRAAFTISKNPNAEASCGCGSSFAAKMK</sequence>
<dbReference type="FunCoup" id="A0A2K3DL73">
    <property type="interactions" value="1015"/>
</dbReference>
<reference evidence="7 8" key="1">
    <citation type="journal article" date="2007" name="Science">
        <title>The Chlamydomonas genome reveals the evolution of key animal and plant functions.</title>
        <authorList>
            <person name="Merchant S.S."/>
            <person name="Prochnik S.E."/>
            <person name="Vallon O."/>
            <person name="Harris E.H."/>
            <person name="Karpowicz S.J."/>
            <person name="Witman G.B."/>
            <person name="Terry A."/>
            <person name="Salamov A."/>
            <person name="Fritz-Laylin L.K."/>
            <person name="Marechal-Drouard L."/>
            <person name="Marshall W.F."/>
            <person name="Qu L.H."/>
            <person name="Nelson D.R."/>
            <person name="Sanderfoot A.A."/>
            <person name="Spalding M.H."/>
            <person name="Kapitonov V.V."/>
            <person name="Ren Q."/>
            <person name="Ferris P."/>
            <person name="Lindquist E."/>
            <person name="Shapiro H."/>
            <person name="Lucas S.M."/>
            <person name="Grimwood J."/>
            <person name="Schmutz J."/>
            <person name="Cardol P."/>
            <person name="Cerutti H."/>
            <person name="Chanfreau G."/>
            <person name="Chen C.L."/>
            <person name="Cognat V."/>
            <person name="Croft M.T."/>
            <person name="Dent R."/>
            <person name="Dutcher S."/>
            <person name="Fernandez E."/>
            <person name="Fukuzawa H."/>
            <person name="Gonzalez-Ballester D."/>
            <person name="Gonzalez-Halphen D."/>
            <person name="Hallmann A."/>
            <person name="Hanikenne M."/>
            <person name="Hippler M."/>
            <person name="Inwood W."/>
            <person name="Jabbari K."/>
            <person name="Kalanon M."/>
            <person name="Kuras R."/>
            <person name="Lefebvre P.A."/>
            <person name="Lemaire S.D."/>
            <person name="Lobanov A.V."/>
            <person name="Lohr M."/>
            <person name="Manuell A."/>
            <person name="Meier I."/>
            <person name="Mets L."/>
            <person name="Mittag M."/>
            <person name="Mittelmeier T."/>
            <person name="Moroney J.V."/>
            <person name="Moseley J."/>
            <person name="Napoli C."/>
            <person name="Nedelcu A.M."/>
            <person name="Niyogi K."/>
            <person name="Novoselov S.V."/>
            <person name="Paulsen I.T."/>
            <person name="Pazour G."/>
            <person name="Purton S."/>
            <person name="Ral J.P."/>
            <person name="Riano-Pachon D.M."/>
            <person name="Riekhof W."/>
            <person name="Rymarquis L."/>
            <person name="Schroda M."/>
            <person name="Stern D."/>
            <person name="Umen J."/>
            <person name="Willows R."/>
            <person name="Wilson N."/>
            <person name="Zimmer S.L."/>
            <person name="Allmer J."/>
            <person name="Balk J."/>
            <person name="Bisova K."/>
            <person name="Chen C.J."/>
            <person name="Elias M."/>
            <person name="Gendler K."/>
            <person name="Hauser C."/>
            <person name="Lamb M.R."/>
            <person name="Ledford H."/>
            <person name="Long J.C."/>
            <person name="Minagawa J."/>
            <person name="Page M.D."/>
            <person name="Pan J."/>
            <person name="Pootakham W."/>
            <person name="Roje S."/>
            <person name="Rose A."/>
            <person name="Stahlberg E."/>
            <person name="Terauchi A.M."/>
            <person name="Yang P."/>
            <person name="Ball S."/>
            <person name="Bowler C."/>
            <person name="Dieckmann C.L."/>
            <person name="Gladyshev V.N."/>
            <person name="Green P."/>
            <person name="Jorgensen R."/>
            <person name="Mayfield S."/>
            <person name="Mueller-Roeber B."/>
            <person name="Rajamani S."/>
            <person name="Sayre R.T."/>
            <person name="Brokstein P."/>
            <person name="Dubchak I."/>
            <person name="Goodstein D."/>
            <person name="Hornick L."/>
            <person name="Huang Y.W."/>
            <person name="Jhaveri J."/>
            <person name="Luo Y."/>
            <person name="Martinez D."/>
            <person name="Ngau W.C."/>
            <person name="Otillar B."/>
            <person name="Poliakov A."/>
            <person name="Porter A."/>
            <person name="Szajkowski L."/>
            <person name="Werner G."/>
            <person name="Zhou K."/>
            <person name="Grigoriev I.V."/>
            <person name="Rokhsar D.S."/>
            <person name="Grossman A.R."/>
        </authorList>
    </citation>
    <scope>NUCLEOTIDE SEQUENCE [LARGE SCALE GENOMIC DNA]</scope>
    <source>
        <strain evidence="8">CC-503</strain>
    </source>
</reference>
<dbReference type="GO" id="GO:0005506">
    <property type="term" value="F:iron ion binding"/>
    <property type="evidence" value="ECO:0000318"/>
    <property type="project" value="GO_Central"/>
</dbReference>
<dbReference type="OMA" id="MRAAFTI"/>
<dbReference type="Gramene" id="PNW81285">
    <property type="protein sequence ID" value="PNW81285"/>
    <property type="gene ID" value="CHLRE_07g349600v5"/>
</dbReference>
<dbReference type="GeneID" id="5718055"/>
<dbReference type="GO" id="GO:0051537">
    <property type="term" value="F:2 iron, 2 sulfur cluster binding"/>
    <property type="evidence" value="ECO:0000318"/>
    <property type="project" value="GO_Central"/>
</dbReference>
<dbReference type="PANTHER" id="PTHR43011:SF1">
    <property type="entry name" value="IRON-SULFUR CLUSTER ASSEMBLY 2 HOMOLOG, MITOCHONDRIAL"/>
    <property type="match status" value="1"/>
</dbReference>
<dbReference type="GO" id="GO:0005739">
    <property type="term" value="C:mitochondrion"/>
    <property type="evidence" value="ECO:0000318"/>
    <property type="project" value="GO_Central"/>
</dbReference>
<evidence type="ECO:0000256" key="3">
    <source>
        <dbReference type="ARBA" id="ARBA00022723"/>
    </source>
</evidence>
<dbReference type="InterPro" id="IPR016092">
    <property type="entry name" value="ATAP"/>
</dbReference>
<comment type="subcellular location">
    <subcellularLocation>
        <location evidence="1">Mitochondrion</location>
    </subcellularLocation>
</comment>
<evidence type="ECO:0000313" key="7">
    <source>
        <dbReference type="EMBL" id="PNW81285.1"/>
    </source>
</evidence>
<evidence type="ECO:0000259" key="6">
    <source>
        <dbReference type="Pfam" id="PF01521"/>
    </source>
</evidence>
<name>A0A2K3DL73_CHLRE</name>
<dbReference type="InterPro" id="IPR035903">
    <property type="entry name" value="HesB-like_dom_sf"/>
</dbReference>
<dbReference type="ExpressionAtlas" id="A0A2K3DL73">
    <property type="expression patterns" value="baseline"/>
</dbReference>
<evidence type="ECO:0000256" key="1">
    <source>
        <dbReference type="ARBA" id="ARBA00004173"/>
    </source>
</evidence>
<proteinExistence type="inferred from homology"/>
<dbReference type="PANTHER" id="PTHR43011">
    <property type="entry name" value="IRON-SULFUR CLUSTER ASSEMBLY 2 HOMOLOG, MITOCHONDRIAL"/>
    <property type="match status" value="1"/>
</dbReference>
<feature type="domain" description="Core" evidence="6">
    <location>
        <begin position="80"/>
        <end position="180"/>
    </location>
</feature>
<dbReference type="OrthoDB" id="1938621at2759"/>
<dbReference type="FunFam" id="2.60.300.12:FF:000006">
    <property type="entry name" value="Iron-sulfur cluster assembly 2 mitochondrial"/>
    <property type="match status" value="1"/>
</dbReference>
<dbReference type="InterPro" id="IPR000361">
    <property type="entry name" value="ATAP_core_dom"/>
</dbReference>
<dbReference type="Gene3D" id="2.60.300.12">
    <property type="entry name" value="HesB-like domain"/>
    <property type="match status" value="1"/>
</dbReference>
<dbReference type="SUPFAM" id="SSF89360">
    <property type="entry name" value="HesB-like domain"/>
    <property type="match status" value="1"/>
</dbReference>
<evidence type="ECO:0000313" key="8">
    <source>
        <dbReference type="Proteomes" id="UP000006906"/>
    </source>
</evidence>
<keyword evidence="3" id="KW-0479">Metal-binding</keyword>
<keyword evidence="8" id="KW-1185">Reference proteome</keyword>
<protein>
    <recommendedName>
        <fullName evidence="6">Core domain-containing protein</fullName>
    </recommendedName>
</protein>
<gene>
    <name evidence="7" type="ORF">CHLRE_07g349600v5</name>
</gene>
<evidence type="ECO:0000256" key="2">
    <source>
        <dbReference type="ARBA" id="ARBA00006718"/>
    </source>
</evidence>
<dbReference type="InParanoid" id="A0A2K3DL73"/>
<dbReference type="RefSeq" id="XP_001692587.2">
    <property type="nucleotide sequence ID" value="XM_001692535.2"/>
</dbReference>
<dbReference type="NCBIfam" id="TIGR00049">
    <property type="entry name" value="iron-sulfur cluster assembly accessory protein"/>
    <property type="match status" value="1"/>
</dbReference>
<evidence type="ECO:0000256" key="5">
    <source>
        <dbReference type="ARBA" id="ARBA00023128"/>
    </source>
</evidence>
<organism evidence="7 8">
    <name type="scientific">Chlamydomonas reinhardtii</name>
    <name type="common">Chlamydomonas smithii</name>
    <dbReference type="NCBI Taxonomy" id="3055"/>
    <lineage>
        <taxon>Eukaryota</taxon>
        <taxon>Viridiplantae</taxon>
        <taxon>Chlorophyta</taxon>
        <taxon>core chlorophytes</taxon>
        <taxon>Chlorophyceae</taxon>
        <taxon>CS clade</taxon>
        <taxon>Chlamydomonadales</taxon>
        <taxon>Chlamydomonadaceae</taxon>
        <taxon>Chlamydomonas</taxon>
    </lineage>
</organism>
<keyword evidence="4" id="KW-0408">Iron</keyword>
<dbReference type="STRING" id="3055.A0A2K3DL73"/>
<comment type="similarity">
    <text evidence="2">Belongs to the HesB/IscA family.</text>
</comment>
<dbReference type="KEGG" id="cre:CHLRE_07g349600v5"/>
<dbReference type="EMBL" id="CM008968">
    <property type="protein sequence ID" value="PNW81285.1"/>
    <property type="molecule type" value="Genomic_DNA"/>
</dbReference>
<dbReference type="GO" id="GO:0051539">
    <property type="term" value="F:4 iron, 4 sulfur cluster binding"/>
    <property type="evidence" value="ECO:0000318"/>
    <property type="project" value="GO_Central"/>
</dbReference>
<keyword evidence="5" id="KW-0496">Mitochondrion</keyword>
<evidence type="ECO:0000256" key="4">
    <source>
        <dbReference type="ARBA" id="ARBA00023004"/>
    </source>
</evidence>
<dbReference type="AlphaFoldDB" id="A0A2K3DL73"/>
<dbReference type="PaxDb" id="3055-EDP04065"/>
<accession>A0A2K3DL73</accession>
<dbReference type="Proteomes" id="UP000006906">
    <property type="component" value="Chromosome 7"/>
</dbReference>
<dbReference type="Pfam" id="PF01521">
    <property type="entry name" value="Fe-S_biosyn"/>
    <property type="match status" value="1"/>
</dbReference>
<dbReference type="GO" id="GO:0016226">
    <property type="term" value="P:iron-sulfur cluster assembly"/>
    <property type="evidence" value="ECO:0000318"/>
    <property type="project" value="GO_Central"/>
</dbReference>